<evidence type="ECO:0000313" key="1">
    <source>
        <dbReference type="EMBL" id="KAK6358387.1"/>
    </source>
</evidence>
<dbReference type="AlphaFoldDB" id="A0AAV9VCF4"/>
<accession>A0AAV9VCF4</accession>
<protein>
    <submittedName>
        <fullName evidence="1">Uncharacterized protein</fullName>
    </submittedName>
</protein>
<dbReference type="EMBL" id="JAVHNS010000004">
    <property type="protein sequence ID" value="KAK6358387.1"/>
    <property type="molecule type" value="Genomic_DNA"/>
</dbReference>
<dbReference type="Proteomes" id="UP001373714">
    <property type="component" value="Unassembled WGS sequence"/>
</dbReference>
<proteinExistence type="predicted"/>
<evidence type="ECO:0000313" key="2">
    <source>
        <dbReference type="Proteomes" id="UP001373714"/>
    </source>
</evidence>
<keyword evidence="2" id="KW-1185">Reference proteome</keyword>
<name>A0AAV9VCF4_9PEZI</name>
<sequence>MANPEETMSRLLESNMATAMVFNRASTFKRLDTGVPYEPKSLVWEAAEIMNREASNLAKEYLPWLLINVRHGVLVCDIDVSDPTRPSLAVLDVKTGEKRSGLVYDLVIKCTGATFEVSVSGEVKNNAFTGAPKADDLTRYLEQRKMLDNKGNMISRKKFC</sequence>
<organism evidence="1 2">
    <name type="scientific">Orbilia blumenaviensis</name>
    <dbReference type="NCBI Taxonomy" id="1796055"/>
    <lineage>
        <taxon>Eukaryota</taxon>
        <taxon>Fungi</taxon>
        <taxon>Dikarya</taxon>
        <taxon>Ascomycota</taxon>
        <taxon>Pezizomycotina</taxon>
        <taxon>Orbiliomycetes</taxon>
        <taxon>Orbiliales</taxon>
        <taxon>Orbiliaceae</taxon>
        <taxon>Orbilia</taxon>
    </lineage>
</organism>
<gene>
    <name evidence="1" type="ORF">TWF730_007724</name>
</gene>
<reference evidence="1 2" key="1">
    <citation type="submission" date="2019-10" db="EMBL/GenBank/DDBJ databases">
        <authorList>
            <person name="Palmer J.M."/>
        </authorList>
    </citation>
    <scope>NUCLEOTIDE SEQUENCE [LARGE SCALE GENOMIC DNA]</scope>
    <source>
        <strain evidence="1 2">TWF730</strain>
    </source>
</reference>
<comment type="caution">
    <text evidence="1">The sequence shown here is derived from an EMBL/GenBank/DDBJ whole genome shotgun (WGS) entry which is preliminary data.</text>
</comment>